<sequence length="135" mass="15819">MFRKRHAVNIQYNKALLLFEDKWHIHIHTYRKKKKILLKSHNLVMKKKGQKGVSAEKKEVATEKGKEQNDTSNEEEINSGFSNYLHSSSGQEMLRMFVVVNSIVMFLTVAWPQMQKAYEFLAQIINENFGSIELF</sequence>
<evidence type="ECO:0000256" key="2">
    <source>
        <dbReference type="SAM" id="Phobius"/>
    </source>
</evidence>
<dbReference type="AlphaFoldDB" id="A0A9J6BVK8"/>
<evidence type="ECO:0000313" key="4">
    <source>
        <dbReference type="Proteomes" id="UP001107558"/>
    </source>
</evidence>
<accession>A0A9J6BVK8</accession>
<proteinExistence type="predicted"/>
<feature type="compositionally biased region" description="Basic and acidic residues" evidence="1">
    <location>
        <begin position="54"/>
        <end position="69"/>
    </location>
</feature>
<keyword evidence="2" id="KW-0812">Transmembrane</keyword>
<gene>
    <name evidence="3" type="ORF">PVAND_003925</name>
</gene>
<comment type="caution">
    <text evidence="3">The sequence shown here is derived from an EMBL/GenBank/DDBJ whole genome shotgun (WGS) entry which is preliminary data.</text>
</comment>
<evidence type="ECO:0000256" key="1">
    <source>
        <dbReference type="SAM" id="MobiDB-lite"/>
    </source>
</evidence>
<keyword evidence="2" id="KW-0472">Membrane</keyword>
<keyword evidence="2" id="KW-1133">Transmembrane helix</keyword>
<organism evidence="3 4">
    <name type="scientific">Polypedilum vanderplanki</name>
    <name type="common">Sleeping chironomid midge</name>
    <dbReference type="NCBI Taxonomy" id="319348"/>
    <lineage>
        <taxon>Eukaryota</taxon>
        <taxon>Metazoa</taxon>
        <taxon>Ecdysozoa</taxon>
        <taxon>Arthropoda</taxon>
        <taxon>Hexapoda</taxon>
        <taxon>Insecta</taxon>
        <taxon>Pterygota</taxon>
        <taxon>Neoptera</taxon>
        <taxon>Endopterygota</taxon>
        <taxon>Diptera</taxon>
        <taxon>Nematocera</taxon>
        <taxon>Chironomoidea</taxon>
        <taxon>Chironomidae</taxon>
        <taxon>Chironominae</taxon>
        <taxon>Polypedilum</taxon>
        <taxon>Polypedilum</taxon>
    </lineage>
</organism>
<evidence type="ECO:0000313" key="3">
    <source>
        <dbReference type="EMBL" id="KAG5673924.1"/>
    </source>
</evidence>
<protein>
    <submittedName>
        <fullName evidence="3">Uncharacterized protein</fullName>
    </submittedName>
</protein>
<reference evidence="3" key="1">
    <citation type="submission" date="2021-03" db="EMBL/GenBank/DDBJ databases">
        <title>Chromosome level genome of the anhydrobiotic midge Polypedilum vanderplanki.</title>
        <authorList>
            <person name="Yoshida Y."/>
            <person name="Kikawada T."/>
            <person name="Gusev O."/>
        </authorList>
    </citation>
    <scope>NUCLEOTIDE SEQUENCE</scope>
    <source>
        <strain evidence="3">NIAS01</strain>
        <tissue evidence="3">Whole body or cell culture</tissue>
    </source>
</reference>
<feature type="transmembrane region" description="Helical" evidence="2">
    <location>
        <begin position="93"/>
        <end position="111"/>
    </location>
</feature>
<keyword evidence="4" id="KW-1185">Reference proteome</keyword>
<dbReference type="OrthoDB" id="8192535at2759"/>
<dbReference type="EMBL" id="JADBJN010000003">
    <property type="protein sequence ID" value="KAG5673924.1"/>
    <property type="molecule type" value="Genomic_DNA"/>
</dbReference>
<dbReference type="Proteomes" id="UP001107558">
    <property type="component" value="Chromosome 3"/>
</dbReference>
<name>A0A9J6BVK8_POLVA</name>
<feature type="region of interest" description="Disordered" evidence="1">
    <location>
        <begin position="47"/>
        <end position="78"/>
    </location>
</feature>